<comment type="subcellular location">
    <subcellularLocation>
        <location evidence="1">Membrane</location>
        <topology evidence="1">Multi-pass membrane protein</topology>
    </subcellularLocation>
</comment>
<dbReference type="Gene3D" id="1.20.1070.10">
    <property type="entry name" value="Rhodopsin 7-helix transmembrane proteins"/>
    <property type="match status" value="1"/>
</dbReference>
<dbReference type="PANTHER" id="PTHR24243">
    <property type="entry name" value="G-PROTEIN COUPLED RECEPTOR"/>
    <property type="match status" value="1"/>
</dbReference>
<evidence type="ECO:0000256" key="9">
    <source>
        <dbReference type="SAM" id="Phobius"/>
    </source>
</evidence>
<keyword evidence="6 8" id="KW-0675">Receptor</keyword>
<evidence type="ECO:0000256" key="7">
    <source>
        <dbReference type="ARBA" id="ARBA00023224"/>
    </source>
</evidence>
<evidence type="ECO:0000256" key="1">
    <source>
        <dbReference type="ARBA" id="ARBA00004141"/>
    </source>
</evidence>
<evidence type="ECO:0000256" key="8">
    <source>
        <dbReference type="RuleBase" id="RU000688"/>
    </source>
</evidence>
<dbReference type="SUPFAM" id="SSF81321">
    <property type="entry name" value="Family A G protein-coupled receptor-like"/>
    <property type="match status" value="1"/>
</dbReference>
<dbReference type="PRINTS" id="PR00237">
    <property type="entry name" value="GPCRRHODOPSN"/>
</dbReference>
<proteinExistence type="inferred from homology"/>
<feature type="domain" description="G-protein coupled receptors family 1 profile" evidence="10">
    <location>
        <begin position="42"/>
        <end position="332"/>
    </location>
</feature>
<feature type="transmembrane region" description="Helical" evidence="9">
    <location>
        <begin position="318"/>
        <end position="339"/>
    </location>
</feature>
<dbReference type="GO" id="GO:0004930">
    <property type="term" value="F:G protein-coupled receptor activity"/>
    <property type="evidence" value="ECO:0007669"/>
    <property type="project" value="UniProtKB-KW"/>
</dbReference>
<reference evidence="11" key="2">
    <citation type="submission" date="2025-08" db="UniProtKB">
        <authorList>
            <consortium name="Ensembl"/>
        </authorList>
    </citation>
    <scope>IDENTIFICATION</scope>
</reference>
<evidence type="ECO:0000256" key="6">
    <source>
        <dbReference type="ARBA" id="ARBA00023170"/>
    </source>
</evidence>
<feature type="transmembrane region" description="Helical" evidence="9">
    <location>
        <begin position="273"/>
        <end position="298"/>
    </location>
</feature>
<keyword evidence="2 8" id="KW-0812">Transmembrane</keyword>
<dbReference type="Proteomes" id="UP000694620">
    <property type="component" value="Chromosome 2"/>
</dbReference>
<keyword evidence="4 8" id="KW-0297">G-protein coupled receptor</keyword>
<dbReference type="PROSITE" id="PS50262">
    <property type="entry name" value="G_PROTEIN_RECEP_F1_2"/>
    <property type="match status" value="1"/>
</dbReference>
<keyword evidence="7 8" id="KW-0807">Transducer</keyword>
<evidence type="ECO:0000256" key="2">
    <source>
        <dbReference type="ARBA" id="ARBA00022692"/>
    </source>
</evidence>
<accession>A0A8C4X3M4</accession>
<organism evidence="11 12">
    <name type="scientific">Erpetoichthys calabaricus</name>
    <name type="common">Rope fish</name>
    <name type="synonym">Calamoichthys calabaricus</name>
    <dbReference type="NCBI Taxonomy" id="27687"/>
    <lineage>
        <taxon>Eukaryota</taxon>
        <taxon>Metazoa</taxon>
        <taxon>Chordata</taxon>
        <taxon>Craniata</taxon>
        <taxon>Vertebrata</taxon>
        <taxon>Euteleostomi</taxon>
        <taxon>Actinopterygii</taxon>
        <taxon>Polypteriformes</taxon>
        <taxon>Polypteridae</taxon>
        <taxon>Erpetoichthys</taxon>
    </lineage>
</organism>
<keyword evidence="5 9" id="KW-0472">Membrane</keyword>
<evidence type="ECO:0000313" key="11">
    <source>
        <dbReference type="Ensembl" id="ENSECRP00000003053.1"/>
    </source>
</evidence>
<dbReference type="PANTHER" id="PTHR24243:SF207">
    <property type="entry name" value="PYROKININ-1 RECEPTOR-LIKE"/>
    <property type="match status" value="1"/>
</dbReference>
<dbReference type="Ensembl" id="ENSECRT00000003103.1">
    <property type="protein sequence ID" value="ENSECRP00000003053.1"/>
    <property type="gene ID" value="ENSECRG00000002079.1"/>
</dbReference>
<keyword evidence="3 9" id="KW-1133">Transmembrane helix</keyword>
<feature type="transmembrane region" description="Helical" evidence="9">
    <location>
        <begin position="63"/>
        <end position="84"/>
    </location>
</feature>
<evidence type="ECO:0000313" key="12">
    <source>
        <dbReference type="Proteomes" id="UP000694620"/>
    </source>
</evidence>
<dbReference type="GeneTree" id="ENSGT01120000271823"/>
<reference evidence="11" key="3">
    <citation type="submission" date="2025-09" db="UniProtKB">
        <authorList>
            <consortium name="Ensembl"/>
        </authorList>
    </citation>
    <scope>IDENTIFICATION</scope>
</reference>
<dbReference type="InterPro" id="IPR017452">
    <property type="entry name" value="GPCR_Rhodpsn_7TM"/>
</dbReference>
<feature type="transmembrane region" description="Helical" evidence="9">
    <location>
        <begin position="30"/>
        <end position="51"/>
    </location>
</feature>
<dbReference type="InterPro" id="IPR000276">
    <property type="entry name" value="GPCR_Rhodpsn"/>
</dbReference>
<feature type="transmembrane region" description="Helical" evidence="9">
    <location>
        <begin position="208"/>
        <end position="232"/>
    </location>
</feature>
<evidence type="ECO:0000256" key="5">
    <source>
        <dbReference type="ARBA" id="ARBA00023136"/>
    </source>
</evidence>
<protein>
    <recommendedName>
        <fullName evidence="10">G-protein coupled receptors family 1 profile domain-containing protein</fullName>
    </recommendedName>
</protein>
<dbReference type="PROSITE" id="PS00237">
    <property type="entry name" value="G_PROTEIN_RECEP_F1_1"/>
    <property type="match status" value="1"/>
</dbReference>
<dbReference type="AlphaFoldDB" id="A0A8C4X3M4"/>
<reference evidence="11" key="1">
    <citation type="submission" date="2021-06" db="EMBL/GenBank/DDBJ databases">
        <authorList>
            <consortium name="Wellcome Sanger Institute Data Sharing"/>
        </authorList>
    </citation>
    <scope>NUCLEOTIDE SEQUENCE [LARGE SCALE GENOMIC DNA]</scope>
</reference>
<evidence type="ECO:0000256" key="3">
    <source>
        <dbReference type="ARBA" id="ARBA00022989"/>
    </source>
</evidence>
<dbReference type="GO" id="GO:0005886">
    <property type="term" value="C:plasma membrane"/>
    <property type="evidence" value="ECO:0007669"/>
    <property type="project" value="TreeGrafter"/>
</dbReference>
<evidence type="ECO:0000256" key="4">
    <source>
        <dbReference type="ARBA" id="ARBA00023040"/>
    </source>
</evidence>
<sequence length="439" mass="49348">MNKSSLQGRDHLFIGATQREPQLIAIPVTAFYALLFVFGILANGLSILTLMRNGRMKTSAIRFYLLSLTLSDILLLMTIPITLYRYYWQYYPWRLSDPVCKLYFMIRQVYCSSTSWTIVAFTAERYVAICHPMWSISGLRQSRLPYFLIAIWVLSLGSSTPFGLVYGQANACILDYTSTSPDGAMLYSTVCELLETEPYPIYKGALQMRGILCFLVPLASIFSLYILIFCHLQQNSRNREKMGLRRMETSPHQSADKKSCGKLPFSEKRALQLMGAVIVAFFVCNFPDLASSLMHVYINKWSTAVHTLYIVLKSYLSLPLWYVSSALDPIIFCISSSTFRSACHKTLGPILPSYGKAASGSRRADPWVICGSCCMKEESAEGGRGGSRATTSHLSRRSTWTLNSSVREQSEGTGFMLQNGDPQLLSLRTLYGDEVPEKI</sequence>
<feature type="transmembrane region" description="Helical" evidence="9">
    <location>
        <begin position="104"/>
        <end position="123"/>
    </location>
</feature>
<keyword evidence="12" id="KW-1185">Reference proteome</keyword>
<feature type="transmembrane region" description="Helical" evidence="9">
    <location>
        <begin position="144"/>
        <end position="166"/>
    </location>
</feature>
<comment type="similarity">
    <text evidence="8">Belongs to the G-protein coupled receptor 1 family.</text>
</comment>
<name>A0A8C4X3M4_ERPCA</name>
<dbReference type="Pfam" id="PF00001">
    <property type="entry name" value="7tm_1"/>
    <property type="match status" value="1"/>
</dbReference>
<evidence type="ECO:0000259" key="10">
    <source>
        <dbReference type="PROSITE" id="PS50262"/>
    </source>
</evidence>